<dbReference type="GO" id="GO:0016491">
    <property type="term" value="F:oxidoreductase activity"/>
    <property type="evidence" value="ECO:0007669"/>
    <property type="project" value="UniProtKB-KW"/>
</dbReference>
<evidence type="ECO:0008006" key="5">
    <source>
        <dbReference type="Google" id="ProtNLM"/>
    </source>
</evidence>
<protein>
    <recommendedName>
        <fullName evidence="5">3-alpha-hydroxysteroid dehydrogenase</fullName>
    </recommendedName>
</protein>
<dbReference type="SUPFAM" id="SSF51735">
    <property type="entry name" value="NAD(P)-binding Rossmann-fold domains"/>
    <property type="match status" value="1"/>
</dbReference>
<dbReference type="InterPro" id="IPR020904">
    <property type="entry name" value="Sc_DH/Rdtase_CS"/>
</dbReference>
<dbReference type="Gene3D" id="3.40.50.720">
    <property type="entry name" value="NAD(P)-binding Rossmann-like Domain"/>
    <property type="match status" value="1"/>
</dbReference>
<keyword evidence="2" id="KW-0560">Oxidoreductase</keyword>
<dbReference type="PANTHER" id="PTHR24321:SF8">
    <property type="entry name" value="ESTRADIOL 17-BETA-DEHYDROGENASE 8-RELATED"/>
    <property type="match status" value="1"/>
</dbReference>
<dbReference type="RefSeq" id="WP_066775100.1">
    <property type="nucleotide sequence ID" value="NZ_CP013244.1"/>
</dbReference>
<evidence type="ECO:0000313" key="4">
    <source>
        <dbReference type="Proteomes" id="UP000092498"/>
    </source>
</evidence>
<dbReference type="AlphaFoldDB" id="A0A1B1ANE2"/>
<dbReference type="STRING" id="1759059.ATE48_13615"/>
<accession>A0A1B1ANE2</accession>
<dbReference type="InterPro" id="IPR002347">
    <property type="entry name" value="SDR_fam"/>
</dbReference>
<sequence>MSELEGRVALVTGGARGLGAAAAKALAAKGAKVVVTDVNDASETAAAIGGAYFKHDVTSEDEWIAAVAFAKQTFGGLDILVNNAGVFWLKPLVMETLESFRKMQAINVEGVFLGLKHAIPVIAERAQQWDGGGAVVNLSSVAGIVGAPNLIAYNASKGAVRLMTKSAALEYAPMKVRVNSVHPGIIDTPMMAEAAKVIEATTGQGANATRDNFATRHPLGRMGRDIDIANAVAFLASDAAAFMTGSELVVDGGMTAI</sequence>
<dbReference type="InParanoid" id="A0A1B1ANE2"/>
<dbReference type="KEGG" id="cbot:ATE48_13615"/>
<dbReference type="Pfam" id="PF13561">
    <property type="entry name" value="adh_short_C2"/>
    <property type="match status" value="1"/>
</dbReference>
<organism evidence="3 4">
    <name type="scientific">Candidatus Viadribacter manganicus</name>
    <dbReference type="NCBI Taxonomy" id="1759059"/>
    <lineage>
        <taxon>Bacteria</taxon>
        <taxon>Pseudomonadati</taxon>
        <taxon>Pseudomonadota</taxon>
        <taxon>Alphaproteobacteria</taxon>
        <taxon>Hyphomonadales</taxon>
        <taxon>Hyphomonadaceae</taxon>
        <taxon>Candidatus Viadribacter</taxon>
    </lineage>
</organism>
<dbReference type="InterPro" id="IPR036291">
    <property type="entry name" value="NAD(P)-bd_dom_sf"/>
</dbReference>
<gene>
    <name evidence="3" type="ORF">ATE48_13615</name>
</gene>
<dbReference type="PROSITE" id="PS00061">
    <property type="entry name" value="ADH_SHORT"/>
    <property type="match status" value="1"/>
</dbReference>
<dbReference type="OrthoDB" id="9812986at2"/>
<evidence type="ECO:0000313" key="3">
    <source>
        <dbReference type="EMBL" id="ANP48079.1"/>
    </source>
</evidence>
<dbReference type="PANTHER" id="PTHR24321">
    <property type="entry name" value="DEHYDROGENASES, SHORT CHAIN"/>
    <property type="match status" value="1"/>
</dbReference>
<keyword evidence="4" id="KW-1185">Reference proteome</keyword>
<dbReference type="FunFam" id="3.40.50.720:FF:000084">
    <property type="entry name" value="Short-chain dehydrogenase reductase"/>
    <property type="match status" value="1"/>
</dbReference>
<proteinExistence type="inferred from homology"/>
<comment type="similarity">
    <text evidence="1">Belongs to the short-chain dehydrogenases/reductases (SDR) family.</text>
</comment>
<name>A0A1B1ANE2_9PROT</name>
<evidence type="ECO:0000256" key="1">
    <source>
        <dbReference type="ARBA" id="ARBA00006484"/>
    </source>
</evidence>
<dbReference type="EMBL" id="CP013244">
    <property type="protein sequence ID" value="ANP48079.1"/>
    <property type="molecule type" value="Genomic_DNA"/>
</dbReference>
<dbReference type="NCBIfam" id="NF005559">
    <property type="entry name" value="PRK07231.1"/>
    <property type="match status" value="1"/>
</dbReference>
<dbReference type="Proteomes" id="UP000092498">
    <property type="component" value="Chromosome"/>
</dbReference>
<evidence type="ECO:0000256" key="2">
    <source>
        <dbReference type="ARBA" id="ARBA00023002"/>
    </source>
</evidence>
<reference evidence="3 4" key="1">
    <citation type="submission" date="2015-11" db="EMBL/GenBank/DDBJ databases">
        <title>Whole-Genome Sequence of Candidatus Oderbacter manganicum from the National Park Lower Oder Valley, Germany.</title>
        <authorList>
            <person name="Braun B."/>
            <person name="Liere K."/>
            <person name="Szewzyk U."/>
        </authorList>
    </citation>
    <scope>NUCLEOTIDE SEQUENCE [LARGE SCALE GENOMIC DNA]</scope>
    <source>
        <strain evidence="3 4">OTSz_A_272</strain>
    </source>
</reference>
<dbReference type="PRINTS" id="PR00080">
    <property type="entry name" value="SDRFAMILY"/>
</dbReference>
<dbReference type="PRINTS" id="PR00081">
    <property type="entry name" value="GDHRDH"/>
</dbReference>